<dbReference type="EMBL" id="JATAAI010000026">
    <property type="protein sequence ID" value="KAK1737155.1"/>
    <property type="molecule type" value="Genomic_DNA"/>
</dbReference>
<feature type="region of interest" description="Disordered" evidence="1">
    <location>
        <begin position="136"/>
        <end position="166"/>
    </location>
</feature>
<dbReference type="AlphaFoldDB" id="A0AAD8Y155"/>
<accession>A0AAD8Y155</accession>
<proteinExistence type="predicted"/>
<feature type="region of interest" description="Disordered" evidence="1">
    <location>
        <begin position="88"/>
        <end position="115"/>
    </location>
</feature>
<gene>
    <name evidence="2" type="ORF">QTG54_012022</name>
</gene>
<comment type="caution">
    <text evidence="2">The sequence shown here is derived from an EMBL/GenBank/DDBJ whole genome shotgun (WGS) entry which is preliminary data.</text>
</comment>
<keyword evidence="3" id="KW-1185">Reference proteome</keyword>
<protein>
    <submittedName>
        <fullName evidence="2">Uncharacterized protein</fullName>
    </submittedName>
</protein>
<evidence type="ECO:0000256" key="1">
    <source>
        <dbReference type="SAM" id="MobiDB-lite"/>
    </source>
</evidence>
<name>A0AAD8Y155_9STRA</name>
<feature type="compositionally biased region" description="Polar residues" evidence="1">
    <location>
        <begin position="155"/>
        <end position="165"/>
    </location>
</feature>
<dbReference type="Proteomes" id="UP001224775">
    <property type="component" value="Unassembled WGS sequence"/>
</dbReference>
<organism evidence="2 3">
    <name type="scientific">Skeletonema marinoi</name>
    <dbReference type="NCBI Taxonomy" id="267567"/>
    <lineage>
        <taxon>Eukaryota</taxon>
        <taxon>Sar</taxon>
        <taxon>Stramenopiles</taxon>
        <taxon>Ochrophyta</taxon>
        <taxon>Bacillariophyta</taxon>
        <taxon>Coscinodiscophyceae</taxon>
        <taxon>Thalassiosirophycidae</taxon>
        <taxon>Thalassiosirales</taxon>
        <taxon>Skeletonemataceae</taxon>
        <taxon>Skeletonema</taxon>
        <taxon>Skeletonema marinoi-dohrnii complex</taxon>
    </lineage>
</organism>
<evidence type="ECO:0000313" key="2">
    <source>
        <dbReference type="EMBL" id="KAK1737155.1"/>
    </source>
</evidence>
<sequence>MRLYSSSLLPAAFLTPNGPVRISQLSLHPRRCRPSSSQLYGDPSYGLTDDGDFAILGVNAYDNSDDDNSSMGQSVGGLSSILSGVGLSEVTTQPSGPESTNTAISRNNNMPNFGSTTSSINDAIFGRLDSSSMMGIPDAKKGSVIGENVGERSTDTQQQNQYTRSSDVDETTLFEIQEWLFSIIPALNEQDAESYSRGLDAIGFNPGCVTMCELQIEDLGFMKVLHRRYLFNEVTGNEHPWEV</sequence>
<evidence type="ECO:0000313" key="3">
    <source>
        <dbReference type="Proteomes" id="UP001224775"/>
    </source>
</evidence>
<reference evidence="2" key="1">
    <citation type="submission" date="2023-06" db="EMBL/GenBank/DDBJ databases">
        <title>Survivors Of The Sea: Transcriptome response of Skeletonema marinoi to long-term dormancy.</title>
        <authorList>
            <person name="Pinder M.I.M."/>
            <person name="Kourtchenko O."/>
            <person name="Robertson E.K."/>
            <person name="Larsson T."/>
            <person name="Maumus F."/>
            <person name="Osuna-Cruz C.M."/>
            <person name="Vancaester E."/>
            <person name="Stenow R."/>
            <person name="Vandepoele K."/>
            <person name="Ploug H."/>
            <person name="Bruchert V."/>
            <person name="Godhe A."/>
            <person name="Topel M."/>
        </authorList>
    </citation>
    <scope>NUCLEOTIDE SEQUENCE</scope>
    <source>
        <strain evidence="2">R05AC</strain>
    </source>
</reference>
<feature type="compositionally biased region" description="Polar residues" evidence="1">
    <location>
        <begin position="91"/>
        <end position="115"/>
    </location>
</feature>